<dbReference type="Proteomes" id="UP000554342">
    <property type="component" value="Unassembled WGS sequence"/>
</dbReference>
<dbReference type="InterPro" id="IPR036286">
    <property type="entry name" value="LexA/Signal_pep-like_sf"/>
</dbReference>
<feature type="domain" description="Peptidase S26" evidence="1">
    <location>
        <begin position="31"/>
        <end position="187"/>
    </location>
</feature>
<accession>A0A840Z2H9</accession>
<proteinExistence type="predicted"/>
<dbReference type="EMBL" id="JACIJI010000010">
    <property type="protein sequence ID" value="MBB5720208.1"/>
    <property type="molecule type" value="Genomic_DNA"/>
</dbReference>
<name>A0A840Z2H9_9SPHN</name>
<evidence type="ECO:0000313" key="3">
    <source>
        <dbReference type="Proteomes" id="UP000554342"/>
    </source>
</evidence>
<reference evidence="2 3" key="1">
    <citation type="submission" date="2020-08" db="EMBL/GenBank/DDBJ databases">
        <title>Genomic Encyclopedia of Type Strains, Phase IV (KMG-IV): sequencing the most valuable type-strain genomes for metagenomic binning, comparative biology and taxonomic classification.</title>
        <authorList>
            <person name="Goeker M."/>
        </authorList>
    </citation>
    <scope>NUCLEOTIDE SEQUENCE [LARGE SCALE GENOMIC DNA]</scope>
    <source>
        <strain evidence="2 3">DSM 27203</strain>
    </source>
</reference>
<dbReference type="GO" id="GO:0004252">
    <property type="term" value="F:serine-type endopeptidase activity"/>
    <property type="evidence" value="ECO:0007669"/>
    <property type="project" value="InterPro"/>
</dbReference>
<dbReference type="RefSeq" id="WP_343043199.1">
    <property type="nucleotide sequence ID" value="NZ_BAABIF010000027.1"/>
</dbReference>
<sequence length="189" mass="21206">MTDRERHVIRQIGDAMRHHRVRRRRLRRRGVIPVLLAAGLGLTVAVPPRPLLVWNASASVPVGLYAITAANDPAVHDMVLARLPARWRAFADARRYVPTGVPLVKRIAATSGDTVCAMGKTITINGRRRAERRLRDGQHRRMPWWRGCIVLRHGAVFLLTGNPASFDGRYFGPVGRDAIIGRAHLLWAR</sequence>
<keyword evidence="3" id="KW-1185">Reference proteome</keyword>
<dbReference type="AlphaFoldDB" id="A0A840Z2H9"/>
<dbReference type="Gene3D" id="2.10.109.10">
    <property type="entry name" value="Umud Fragment, subunit A"/>
    <property type="match status" value="1"/>
</dbReference>
<dbReference type="GO" id="GO:0006465">
    <property type="term" value="P:signal peptide processing"/>
    <property type="evidence" value="ECO:0007669"/>
    <property type="project" value="InterPro"/>
</dbReference>
<dbReference type="SUPFAM" id="SSF51306">
    <property type="entry name" value="LexA/Signal peptidase"/>
    <property type="match status" value="1"/>
</dbReference>
<evidence type="ECO:0000313" key="2">
    <source>
        <dbReference type="EMBL" id="MBB5720208.1"/>
    </source>
</evidence>
<protein>
    <submittedName>
        <fullName evidence="2">Conjugative transfer signal peptidase TraF</fullName>
    </submittedName>
</protein>
<dbReference type="InterPro" id="IPR019533">
    <property type="entry name" value="Peptidase_S26"/>
</dbReference>
<evidence type="ECO:0000259" key="1">
    <source>
        <dbReference type="Pfam" id="PF10502"/>
    </source>
</evidence>
<comment type="caution">
    <text evidence="2">The sequence shown here is derived from an EMBL/GenBank/DDBJ whole genome shotgun (WGS) entry which is preliminary data.</text>
</comment>
<dbReference type="Pfam" id="PF10502">
    <property type="entry name" value="Peptidase_S26"/>
    <property type="match status" value="1"/>
</dbReference>
<gene>
    <name evidence="2" type="ORF">FHR23_003171</name>
</gene>
<organism evidence="2 3">
    <name type="scientific">Stakelama sediminis</name>
    <dbReference type="NCBI Taxonomy" id="463200"/>
    <lineage>
        <taxon>Bacteria</taxon>
        <taxon>Pseudomonadati</taxon>
        <taxon>Pseudomonadota</taxon>
        <taxon>Alphaproteobacteria</taxon>
        <taxon>Sphingomonadales</taxon>
        <taxon>Sphingomonadaceae</taxon>
        <taxon>Stakelama</taxon>
    </lineage>
</organism>